<gene>
    <name evidence="2" type="ORF">VT99_13054</name>
</gene>
<feature type="non-terminal residue" evidence="2">
    <location>
        <position position="81"/>
    </location>
</feature>
<organism evidence="2 3">
    <name type="scientific">Candidatus Electrothrix marina</name>
    <dbReference type="NCBI Taxonomy" id="1859130"/>
    <lineage>
        <taxon>Bacteria</taxon>
        <taxon>Pseudomonadati</taxon>
        <taxon>Thermodesulfobacteriota</taxon>
        <taxon>Desulfobulbia</taxon>
        <taxon>Desulfobulbales</taxon>
        <taxon>Desulfobulbaceae</taxon>
        <taxon>Candidatus Electrothrix</taxon>
    </lineage>
</organism>
<evidence type="ECO:0000313" key="2">
    <source>
        <dbReference type="EMBL" id="RWX44777.1"/>
    </source>
</evidence>
<accession>A0A3S4T7N1</accession>
<comment type="caution">
    <text evidence="2">The sequence shown here is derived from an EMBL/GenBank/DDBJ whole genome shotgun (WGS) entry which is preliminary data.</text>
</comment>
<protein>
    <submittedName>
        <fullName evidence="2">Uncharacterized protein</fullName>
    </submittedName>
</protein>
<name>A0A3S4T7N1_9BACT</name>
<evidence type="ECO:0000313" key="3">
    <source>
        <dbReference type="Proteomes" id="UP000286862"/>
    </source>
</evidence>
<dbReference type="EMBL" id="MTKQ01000305">
    <property type="protein sequence ID" value="RWX44777.1"/>
    <property type="molecule type" value="Genomic_DNA"/>
</dbReference>
<sequence length="81" mass="9084">MPAWISRCLIIASGEGDTESESVMGTYKMLTIKMAVRQGEVRRYHERRGYIGMKGPDRKAGERGQSGTEKNRVRATHVPGF</sequence>
<feature type="region of interest" description="Disordered" evidence="1">
    <location>
        <begin position="47"/>
        <end position="81"/>
    </location>
</feature>
<reference evidence="2 3" key="1">
    <citation type="submission" date="2017-01" db="EMBL/GenBank/DDBJ databases">
        <title>The cable genome- insights into the physiology and evolution of filamentous bacteria capable of sulfide oxidation via long distance electron transfer.</title>
        <authorList>
            <person name="Schreiber L."/>
            <person name="Bjerg J.T."/>
            <person name="Boggild A."/>
            <person name="Van De Vossenberg J."/>
            <person name="Meysman F."/>
            <person name="Nielsen L.P."/>
            <person name="Schramm A."/>
            <person name="Kjeldsen K.U."/>
        </authorList>
    </citation>
    <scope>NUCLEOTIDE SEQUENCE [LARGE SCALE GENOMIC DNA]</scope>
    <source>
        <strain evidence="2">A2</strain>
    </source>
</reference>
<evidence type="ECO:0000256" key="1">
    <source>
        <dbReference type="SAM" id="MobiDB-lite"/>
    </source>
</evidence>
<feature type="compositionally biased region" description="Basic and acidic residues" evidence="1">
    <location>
        <begin position="47"/>
        <end position="62"/>
    </location>
</feature>
<dbReference type="AlphaFoldDB" id="A0A3S4T7N1"/>
<proteinExistence type="predicted"/>
<dbReference type="Proteomes" id="UP000286862">
    <property type="component" value="Unassembled WGS sequence"/>
</dbReference>